<protein>
    <recommendedName>
        <fullName evidence="3">DUF2383 domain-containing protein</fullName>
    </recommendedName>
</protein>
<evidence type="ECO:0000313" key="2">
    <source>
        <dbReference type="Proteomes" id="UP001374803"/>
    </source>
</evidence>
<dbReference type="RefSeq" id="WP_394833732.1">
    <property type="nucleotide sequence ID" value="NZ_CP089929.1"/>
</dbReference>
<keyword evidence="2" id="KW-1185">Reference proteome</keyword>
<sequence>MPPPPAPMISAIETLLASQDDAIAAYKAVVIRASAIPDIRRCGECLRGCEHAARELVRVHARVLAKQGTWGRPWRGAKPKTALRIGALVDADDAMFQMLAAAEADHEQKLHAVLGEGGLPRDVQALLEKIAADTAERRAWLDERTAGIRIPAANGARVAARG</sequence>
<name>A0ABZ2KZS5_9BACT</name>
<dbReference type="Proteomes" id="UP001374803">
    <property type="component" value="Chromosome"/>
</dbReference>
<proteinExistence type="predicted"/>
<organism evidence="1 2">
    <name type="scientific">Pendulispora rubella</name>
    <dbReference type="NCBI Taxonomy" id="2741070"/>
    <lineage>
        <taxon>Bacteria</taxon>
        <taxon>Pseudomonadati</taxon>
        <taxon>Myxococcota</taxon>
        <taxon>Myxococcia</taxon>
        <taxon>Myxococcales</taxon>
        <taxon>Sorangiineae</taxon>
        <taxon>Pendulisporaceae</taxon>
        <taxon>Pendulispora</taxon>
    </lineage>
</organism>
<reference evidence="1" key="1">
    <citation type="submission" date="2021-12" db="EMBL/GenBank/DDBJ databases">
        <title>Discovery of the Pendulisporaceae a myxobacterial family with distinct sporulation behavior and unique specialized metabolism.</title>
        <authorList>
            <person name="Garcia R."/>
            <person name="Popoff A."/>
            <person name="Bader C.D."/>
            <person name="Loehr J."/>
            <person name="Walesch S."/>
            <person name="Walt C."/>
            <person name="Boldt J."/>
            <person name="Bunk B."/>
            <person name="Haeckl F.J.F.P.J."/>
            <person name="Gunesch A.P."/>
            <person name="Birkelbach J."/>
            <person name="Nuebel U."/>
            <person name="Pietschmann T."/>
            <person name="Bach T."/>
            <person name="Mueller R."/>
        </authorList>
    </citation>
    <scope>NUCLEOTIDE SEQUENCE</scope>
    <source>
        <strain evidence="1">MSr11367</strain>
    </source>
</reference>
<gene>
    <name evidence="1" type="ORF">LVJ94_45225</name>
</gene>
<evidence type="ECO:0000313" key="1">
    <source>
        <dbReference type="EMBL" id="WXB04098.1"/>
    </source>
</evidence>
<dbReference type="EMBL" id="CP089983">
    <property type="protein sequence ID" value="WXB04098.1"/>
    <property type="molecule type" value="Genomic_DNA"/>
</dbReference>
<evidence type="ECO:0008006" key="3">
    <source>
        <dbReference type="Google" id="ProtNLM"/>
    </source>
</evidence>
<accession>A0ABZ2KZS5</accession>